<sequence length="279" mass="31135">MLNARHALLLFSLAIAGCQTANESQGTSLGTVPQSWLDGPNYRCMRAHHLGQILPNRNHQIVEECQDPAGKDWAPAQTALALALPLNTQINRSDQANELLRKAVAAGEPLAMSIYGAEIRGDEGRRLVKRSAELGVIKGAAYLHIATSGRYETQQDDEDAYWVSYILEQSLSQPFRGTRSQYESGRHVLSSEVRQRLKDDAMSIHLGEAAATPVSPRINSEIKFAFLDKNKIRNSSAYHMHEHLEKRANQTNRNFARILTEDPMVAEELRAYFTSKAPE</sequence>
<feature type="chain" id="PRO_5028944014" evidence="1">
    <location>
        <begin position="22"/>
        <end position="279"/>
    </location>
</feature>
<keyword evidence="3" id="KW-1185">Reference proteome</keyword>
<evidence type="ECO:0000256" key="1">
    <source>
        <dbReference type="SAM" id="SignalP"/>
    </source>
</evidence>
<proteinExistence type="predicted"/>
<keyword evidence="1" id="KW-0732">Signal</keyword>
<organism evidence="2 3">
    <name type="scientific">Magnetospirillum aberrantis SpK</name>
    <dbReference type="NCBI Taxonomy" id="908842"/>
    <lineage>
        <taxon>Bacteria</taxon>
        <taxon>Pseudomonadati</taxon>
        <taxon>Pseudomonadota</taxon>
        <taxon>Alphaproteobacteria</taxon>
        <taxon>Rhodospirillales</taxon>
        <taxon>Rhodospirillaceae</taxon>
        <taxon>Magnetospirillum</taxon>
    </lineage>
</organism>
<comment type="caution">
    <text evidence="2">The sequence shown here is derived from an EMBL/GenBank/DDBJ whole genome shotgun (WGS) entry which is preliminary data.</text>
</comment>
<dbReference type="EMBL" id="JAAIYP010000042">
    <property type="protein sequence ID" value="NFV81658.1"/>
    <property type="molecule type" value="Genomic_DNA"/>
</dbReference>
<name>A0A7C9QVL4_9PROT</name>
<evidence type="ECO:0000313" key="2">
    <source>
        <dbReference type="EMBL" id="NFV81658.1"/>
    </source>
</evidence>
<feature type="signal peptide" evidence="1">
    <location>
        <begin position="1"/>
        <end position="21"/>
    </location>
</feature>
<dbReference type="PROSITE" id="PS51257">
    <property type="entry name" value="PROKAR_LIPOPROTEIN"/>
    <property type="match status" value="1"/>
</dbReference>
<evidence type="ECO:0000313" key="3">
    <source>
        <dbReference type="Proteomes" id="UP000480684"/>
    </source>
</evidence>
<dbReference type="AlphaFoldDB" id="A0A7C9QVL4"/>
<dbReference type="RefSeq" id="WP_163681912.1">
    <property type="nucleotide sequence ID" value="NZ_JAAIYP010000042.1"/>
</dbReference>
<reference evidence="2 3" key="1">
    <citation type="submission" date="2020-02" db="EMBL/GenBank/DDBJ databases">
        <authorList>
            <person name="Dziuba M."/>
            <person name="Kuznetsov B."/>
            <person name="Mardanov A."/>
            <person name="Ravin N."/>
            <person name="Grouzdev D."/>
        </authorList>
    </citation>
    <scope>NUCLEOTIDE SEQUENCE [LARGE SCALE GENOMIC DNA]</scope>
    <source>
        <strain evidence="2 3">SpK</strain>
    </source>
</reference>
<dbReference type="Proteomes" id="UP000480684">
    <property type="component" value="Unassembled WGS sequence"/>
</dbReference>
<protein>
    <submittedName>
        <fullName evidence="2">Uncharacterized protein</fullName>
    </submittedName>
</protein>
<accession>A0A7C9QVL4</accession>
<gene>
    <name evidence="2" type="ORF">G4223_16230</name>
</gene>